<feature type="domain" description="Peptidase S49" evidence="11">
    <location>
        <begin position="157"/>
        <end position="303"/>
    </location>
</feature>
<comment type="subcellular location">
    <subcellularLocation>
        <location evidence="1">Cell membrane</location>
    </subcellularLocation>
</comment>
<keyword evidence="7" id="KW-0720">Serine protease</keyword>
<accession>A0ABP9ZLZ0</accession>
<protein>
    <submittedName>
        <fullName evidence="13">Protease SohB</fullName>
    </submittedName>
</protein>
<comment type="similarity">
    <text evidence="2">Belongs to the peptidase S49 family.</text>
</comment>
<dbReference type="Gene3D" id="6.20.330.10">
    <property type="match status" value="1"/>
</dbReference>
<keyword evidence="4 13" id="KW-0645">Protease</keyword>
<gene>
    <name evidence="13" type="primary">sohB</name>
    <name evidence="13" type="ORF">NBRC116187_08370</name>
</gene>
<name>A0ABP9ZLZ0_9GAMM</name>
<evidence type="ECO:0000256" key="5">
    <source>
        <dbReference type="ARBA" id="ARBA00022692"/>
    </source>
</evidence>
<proteinExistence type="inferred from homology"/>
<evidence type="ECO:0000256" key="9">
    <source>
        <dbReference type="ARBA" id="ARBA00023136"/>
    </source>
</evidence>
<keyword evidence="14" id="KW-1185">Reference proteome</keyword>
<keyword evidence="6" id="KW-0378">Hydrolase</keyword>
<dbReference type="InterPro" id="IPR029045">
    <property type="entry name" value="ClpP/crotonase-like_dom_sf"/>
</dbReference>
<dbReference type="Gene3D" id="3.90.226.10">
    <property type="entry name" value="2-enoyl-CoA Hydratase, Chain A, domain 1"/>
    <property type="match status" value="1"/>
</dbReference>
<keyword evidence="3" id="KW-1003">Cell membrane</keyword>
<evidence type="ECO:0000259" key="11">
    <source>
        <dbReference type="Pfam" id="PF01343"/>
    </source>
</evidence>
<dbReference type="PANTHER" id="PTHR42987:SF4">
    <property type="entry name" value="PROTEASE SOHB-RELATED"/>
    <property type="match status" value="1"/>
</dbReference>
<feature type="transmembrane region" description="Helical" evidence="10">
    <location>
        <begin position="12"/>
        <end position="33"/>
    </location>
</feature>
<keyword evidence="8 10" id="KW-1133">Transmembrane helix</keyword>
<evidence type="ECO:0000313" key="13">
    <source>
        <dbReference type="EMBL" id="GAA6130477.1"/>
    </source>
</evidence>
<evidence type="ECO:0000259" key="12">
    <source>
        <dbReference type="Pfam" id="PF08496"/>
    </source>
</evidence>
<organism evidence="13 14">
    <name type="scientific">Halopseudomonas sabulinigri</name>
    <dbReference type="NCBI Taxonomy" id="472181"/>
    <lineage>
        <taxon>Bacteria</taxon>
        <taxon>Pseudomonadati</taxon>
        <taxon>Pseudomonadota</taxon>
        <taxon>Gammaproteobacteria</taxon>
        <taxon>Pseudomonadales</taxon>
        <taxon>Pseudomonadaceae</taxon>
        <taxon>Halopseudomonas</taxon>
    </lineage>
</organism>
<reference evidence="13 14" key="1">
    <citation type="submission" date="2024-04" db="EMBL/GenBank/DDBJ databases">
        <title>Draft genome sequence of Halopseudomonas sabulinigri NBRC 116187.</title>
        <authorList>
            <person name="Miyakawa T."/>
            <person name="Kusuya Y."/>
            <person name="Miura T."/>
        </authorList>
    </citation>
    <scope>NUCLEOTIDE SEQUENCE [LARGE SCALE GENOMIC DNA]</scope>
    <source>
        <strain evidence="13 14">4NH20-0042</strain>
    </source>
</reference>
<evidence type="ECO:0000256" key="2">
    <source>
        <dbReference type="ARBA" id="ARBA00008683"/>
    </source>
</evidence>
<dbReference type="Proteomes" id="UP001486808">
    <property type="component" value="Unassembled WGS sequence"/>
</dbReference>
<comment type="caution">
    <text evidence="13">The sequence shown here is derived from an EMBL/GenBank/DDBJ whole genome shotgun (WGS) entry which is preliminary data.</text>
</comment>
<evidence type="ECO:0000256" key="7">
    <source>
        <dbReference type="ARBA" id="ARBA00022825"/>
    </source>
</evidence>
<keyword evidence="5 10" id="KW-0812">Transmembrane</keyword>
<dbReference type="InterPro" id="IPR013703">
    <property type="entry name" value="Peptidase_S49_N_proteobac"/>
</dbReference>
<sequence length="345" mass="38922">MEMPVEWFDQYFFFLAKAVTVLVVVLLIVLVIAASKDRTRRSEGSLSVVRVNDRFSRMSERLSHAVLSKSARKAQEKQRKQEAKAKAKDAASDAKGRLYVLNFHGDIKASALENLRHEVTAVLDLARPQDEILVRLESGGGMVHAYGLAASQLVRIREAGIPLTIAVDKVAASGGYMMACIADRILVAPFAMLGSIGVVAQLPNFNRLLKKHDVDFEMLTAGEYKRTLTVFGENSDKAREKFQEDLENIHQLFKRFVSRYRPALDIEAVATGEVWFGSEALDKHLADEVKTSDQYLSERVRQADVFELNYEQRKRLQDRLAGGMANAADRLLLTWASRFNNQRFW</sequence>
<dbReference type="CDD" id="cd07023">
    <property type="entry name" value="S49_Sppa_N_C"/>
    <property type="match status" value="1"/>
</dbReference>
<evidence type="ECO:0000256" key="4">
    <source>
        <dbReference type="ARBA" id="ARBA00022670"/>
    </source>
</evidence>
<dbReference type="NCBIfam" id="NF008745">
    <property type="entry name" value="PRK11778.1"/>
    <property type="match status" value="1"/>
</dbReference>
<dbReference type="SUPFAM" id="SSF52096">
    <property type="entry name" value="ClpP/crotonase"/>
    <property type="match status" value="1"/>
</dbReference>
<dbReference type="InterPro" id="IPR047272">
    <property type="entry name" value="S49_SppA_C"/>
</dbReference>
<dbReference type="Pfam" id="PF08496">
    <property type="entry name" value="Peptidase_S49_N"/>
    <property type="match status" value="1"/>
</dbReference>
<evidence type="ECO:0000256" key="3">
    <source>
        <dbReference type="ARBA" id="ARBA00022475"/>
    </source>
</evidence>
<dbReference type="Pfam" id="PF01343">
    <property type="entry name" value="Peptidase_S49"/>
    <property type="match status" value="1"/>
</dbReference>
<feature type="domain" description="Peptidase S49 N-terminal proteobacteria" evidence="12">
    <location>
        <begin position="8"/>
        <end position="153"/>
    </location>
</feature>
<evidence type="ECO:0000313" key="14">
    <source>
        <dbReference type="Proteomes" id="UP001486808"/>
    </source>
</evidence>
<dbReference type="EMBL" id="BAABWD010000001">
    <property type="protein sequence ID" value="GAA6130477.1"/>
    <property type="molecule type" value="Genomic_DNA"/>
</dbReference>
<dbReference type="PANTHER" id="PTHR42987">
    <property type="entry name" value="PEPTIDASE S49"/>
    <property type="match status" value="1"/>
</dbReference>
<dbReference type="GO" id="GO:0008233">
    <property type="term" value="F:peptidase activity"/>
    <property type="evidence" value="ECO:0007669"/>
    <property type="project" value="UniProtKB-KW"/>
</dbReference>
<evidence type="ECO:0000256" key="1">
    <source>
        <dbReference type="ARBA" id="ARBA00004236"/>
    </source>
</evidence>
<dbReference type="GO" id="GO:0006508">
    <property type="term" value="P:proteolysis"/>
    <property type="evidence" value="ECO:0007669"/>
    <property type="project" value="UniProtKB-KW"/>
</dbReference>
<keyword evidence="9 10" id="KW-0472">Membrane</keyword>
<evidence type="ECO:0000256" key="10">
    <source>
        <dbReference type="SAM" id="Phobius"/>
    </source>
</evidence>
<dbReference type="InterPro" id="IPR002142">
    <property type="entry name" value="Peptidase_S49"/>
</dbReference>
<evidence type="ECO:0000256" key="8">
    <source>
        <dbReference type="ARBA" id="ARBA00022989"/>
    </source>
</evidence>
<evidence type="ECO:0000256" key="6">
    <source>
        <dbReference type="ARBA" id="ARBA00022801"/>
    </source>
</evidence>